<organism evidence="2 3">
    <name type="scientific">Rugamonas rivuli</name>
    <dbReference type="NCBI Taxonomy" id="2743358"/>
    <lineage>
        <taxon>Bacteria</taxon>
        <taxon>Pseudomonadati</taxon>
        <taxon>Pseudomonadota</taxon>
        <taxon>Betaproteobacteria</taxon>
        <taxon>Burkholderiales</taxon>
        <taxon>Oxalobacteraceae</taxon>
        <taxon>Telluria group</taxon>
        <taxon>Rugamonas</taxon>
    </lineage>
</organism>
<feature type="domain" description="HTH cro/C1-type" evidence="1">
    <location>
        <begin position="8"/>
        <end position="66"/>
    </location>
</feature>
<dbReference type="Gene3D" id="1.10.260.40">
    <property type="entry name" value="lambda repressor-like DNA-binding domains"/>
    <property type="match status" value="1"/>
</dbReference>
<comment type="caution">
    <text evidence="2">The sequence shown here is derived from an EMBL/GenBank/DDBJ whole genome shotgun (WGS) entry which is preliminary data.</text>
</comment>
<dbReference type="Pfam" id="PF13560">
    <property type="entry name" value="HTH_31"/>
    <property type="match status" value="1"/>
</dbReference>
<gene>
    <name evidence="2" type="ORF">GEV01_29450</name>
</gene>
<dbReference type="PROSITE" id="PS50943">
    <property type="entry name" value="HTH_CROC1"/>
    <property type="match status" value="1"/>
</dbReference>
<sequence>MSVFSKRLKEARTRAGVSQERLGVLAGIDEMSSSARMNQYERAKHEPDFSMVERIAKALNVPESYFYAKDDEAAWLLVVFHRLPAEARLDVLQAIKDVVENRKTSVP</sequence>
<proteinExistence type="predicted"/>
<protein>
    <submittedName>
        <fullName evidence="2">Helix-turn-helix domain-containing protein</fullName>
    </submittedName>
</protein>
<keyword evidence="3" id="KW-1185">Reference proteome</keyword>
<dbReference type="RefSeq" id="WP_152809807.1">
    <property type="nucleotide sequence ID" value="NZ_WHUF01000012.1"/>
</dbReference>
<accession>A0A843SGB2</accession>
<dbReference type="GO" id="GO:0003677">
    <property type="term" value="F:DNA binding"/>
    <property type="evidence" value="ECO:0007669"/>
    <property type="project" value="InterPro"/>
</dbReference>
<dbReference type="Proteomes" id="UP000444318">
    <property type="component" value="Unassembled WGS sequence"/>
</dbReference>
<evidence type="ECO:0000313" key="3">
    <source>
        <dbReference type="Proteomes" id="UP000444318"/>
    </source>
</evidence>
<reference evidence="2 3" key="1">
    <citation type="submission" date="2019-10" db="EMBL/GenBank/DDBJ databases">
        <title>Two novel species isolated from a subtropical stream in China.</title>
        <authorList>
            <person name="Lu H."/>
        </authorList>
    </citation>
    <scope>NUCLEOTIDE SEQUENCE [LARGE SCALE GENOMIC DNA]</scope>
    <source>
        <strain evidence="2 3">FT103W</strain>
    </source>
</reference>
<evidence type="ECO:0000313" key="2">
    <source>
        <dbReference type="EMBL" id="MQA23655.1"/>
    </source>
</evidence>
<dbReference type="EMBL" id="WHUF01000012">
    <property type="protein sequence ID" value="MQA23655.1"/>
    <property type="molecule type" value="Genomic_DNA"/>
</dbReference>
<name>A0A843SGB2_9BURK</name>
<dbReference type="AlphaFoldDB" id="A0A843SGB2"/>
<dbReference type="InterPro" id="IPR001387">
    <property type="entry name" value="Cro/C1-type_HTH"/>
</dbReference>
<dbReference type="SUPFAM" id="SSF47413">
    <property type="entry name" value="lambda repressor-like DNA-binding domains"/>
    <property type="match status" value="1"/>
</dbReference>
<evidence type="ECO:0000259" key="1">
    <source>
        <dbReference type="PROSITE" id="PS50943"/>
    </source>
</evidence>
<dbReference type="SMART" id="SM00530">
    <property type="entry name" value="HTH_XRE"/>
    <property type="match status" value="1"/>
</dbReference>
<dbReference type="CDD" id="cd00093">
    <property type="entry name" value="HTH_XRE"/>
    <property type="match status" value="1"/>
</dbReference>
<dbReference type="InterPro" id="IPR010982">
    <property type="entry name" value="Lambda_DNA-bd_dom_sf"/>
</dbReference>